<keyword evidence="2" id="KW-1185">Reference proteome</keyword>
<dbReference type="PANTHER" id="PTHR31025">
    <property type="entry name" value="SI:CH211-196P9.1-RELATED"/>
    <property type="match status" value="1"/>
</dbReference>
<dbReference type="AlphaFoldDB" id="A0AAV2MHK1"/>
<name>A0AAV2MHK1_KNICA</name>
<proteinExistence type="predicted"/>
<dbReference type="EMBL" id="OZ035830">
    <property type="protein sequence ID" value="CAL1612888.1"/>
    <property type="molecule type" value="Genomic_DNA"/>
</dbReference>
<evidence type="ECO:0000313" key="2">
    <source>
        <dbReference type="Proteomes" id="UP001497482"/>
    </source>
</evidence>
<organism evidence="1 2">
    <name type="scientific">Knipowitschia caucasica</name>
    <name type="common">Caucasian dwarf goby</name>
    <name type="synonym">Pomatoschistus caucasicus</name>
    <dbReference type="NCBI Taxonomy" id="637954"/>
    <lineage>
        <taxon>Eukaryota</taxon>
        <taxon>Metazoa</taxon>
        <taxon>Chordata</taxon>
        <taxon>Craniata</taxon>
        <taxon>Vertebrata</taxon>
        <taxon>Euteleostomi</taxon>
        <taxon>Actinopterygii</taxon>
        <taxon>Neopterygii</taxon>
        <taxon>Teleostei</taxon>
        <taxon>Neoteleostei</taxon>
        <taxon>Acanthomorphata</taxon>
        <taxon>Gobiaria</taxon>
        <taxon>Gobiiformes</taxon>
        <taxon>Gobioidei</taxon>
        <taxon>Gobiidae</taxon>
        <taxon>Gobiinae</taxon>
        <taxon>Knipowitschia</taxon>
    </lineage>
</organism>
<sequence>MAMEVTLRVIINSEDIRKIILKDRPSTLDGLIAQLQEKLKLDYDFKLQQEIIKTEPPVKDLLERWPALFTERQVYSEFARIASKNIEMDFFDSLDRHAARLMEMFQTKKGVVGQKISKLLQRQNLANDVTEQRRVIINGLAIILGDDPSEFFKTSSVGEVKEAFLGFDDVSD</sequence>
<evidence type="ECO:0000313" key="1">
    <source>
        <dbReference type="EMBL" id="CAL1612888.1"/>
    </source>
</evidence>
<accession>A0AAV2MHK1</accession>
<dbReference type="PANTHER" id="PTHR31025:SF19">
    <property type="entry name" value="SI:CH73-42K18.1-RELATED"/>
    <property type="match status" value="1"/>
</dbReference>
<dbReference type="Proteomes" id="UP001497482">
    <property type="component" value="Chromosome 8"/>
</dbReference>
<protein>
    <submittedName>
        <fullName evidence="1">Uncharacterized protein</fullName>
    </submittedName>
</protein>
<reference evidence="1 2" key="1">
    <citation type="submission" date="2024-04" db="EMBL/GenBank/DDBJ databases">
        <authorList>
            <person name="Waldvogel A.-M."/>
            <person name="Schoenle A."/>
        </authorList>
    </citation>
    <scope>NUCLEOTIDE SEQUENCE [LARGE SCALE GENOMIC DNA]</scope>
</reference>
<gene>
    <name evidence="1" type="ORF">KC01_LOCUS39176</name>
</gene>